<evidence type="ECO:0000256" key="1">
    <source>
        <dbReference type="SAM" id="SignalP"/>
    </source>
</evidence>
<dbReference type="EMBL" id="BAABCA010000006">
    <property type="protein sequence ID" value="GAA4238727.1"/>
    <property type="molecule type" value="Genomic_DNA"/>
</dbReference>
<feature type="signal peptide" evidence="1">
    <location>
        <begin position="1"/>
        <end position="19"/>
    </location>
</feature>
<keyword evidence="3" id="KW-1185">Reference proteome</keyword>
<protein>
    <submittedName>
        <fullName evidence="2">Uncharacterized protein</fullName>
    </submittedName>
</protein>
<accession>A0ABP8CFR3</accession>
<dbReference type="RefSeq" id="WP_344789173.1">
    <property type="nucleotide sequence ID" value="NZ_BAABCA010000006.1"/>
</dbReference>
<organism evidence="2 3">
    <name type="scientific">Postechiella marina</name>
    <dbReference type="NCBI Taxonomy" id="943941"/>
    <lineage>
        <taxon>Bacteria</taxon>
        <taxon>Pseudomonadati</taxon>
        <taxon>Bacteroidota</taxon>
        <taxon>Flavobacteriia</taxon>
        <taxon>Flavobacteriales</taxon>
        <taxon>Flavobacteriaceae</taxon>
        <taxon>Postechiella</taxon>
    </lineage>
</organism>
<sequence>MKKILLTFVLALAFTATYGQNKWQQKLNKHFVDAATKEYNLTKTQQKELADYRTAMVLAFAESNKQENDGVITAEEKKAKNKEASKTFNNAIIKLTNKTYQELNPFLARMRKELKNL</sequence>
<evidence type="ECO:0000313" key="3">
    <source>
        <dbReference type="Proteomes" id="UP001501496"/>
    </source>
</evidence>
<proteinExistence type="predicted"/>
<reference evidence="3" key="1">
    <citation type="journal article" date="2019" name="Int. J. Syst. Evol. Microbiol.">
        <title>The Global Catalogue of Microorganisms (GCM) 10K type strain sequencing project: providing services to taxonomists for standard genome sequencing and annotation.</title>
        <authorList>
            <consortium name="The Broad Institute Genomics Platform"/>
            <consortium name="The Broad Institute Genome Sequencing Center for Infectious Disease"/>
            <person name="Wu L."/>
            <person name="Ma J."/>
        </authorList>
    </citation>
    <scope>NUCLEOTIDE SEQUENCE [LARGE SCALE GENOMIC DNA]</scope>
    <source>
        <strain evidence="3">JCM 17630</strain>
    </source>
</reference>
<keyword evidence="1" id="KW-0732">Signal</keyword>
<evidence type="ECO:0000313" key="2">
    <source>
        <dbReference type="EMBL" id="GAA4238727.1"/>
    </source>
</evidence>
<gene>
    <name evidence="2" type="ORF">GCM10022291_30320</name>
</gene>
<comment type="caution">
    <text evidence="2">The sequence shown here is derived from an EMBL/GenBank/DDBJ whole genome shotgun (WGS) entry which is preliminary data.</text>
</comment>
<feature type="chain" id="PRO_5045277703" evidence="1">
    <location>
        <begin position="20"/>
        <end position="117"/>
    </location>
</feature>
<name>A0ABP8CFR3_9FLAO</name>
<dbReference type="Proteomes" id="UP001501496">
    <property type="component" value="Unassembled WGS sequence"/>
</dbReference>